<keyword evidence="2" id="KW-0808">Transferase</keyword>
<reference evidence="4" key="1">
    <citation type="submission" date="2012-05" db="EMBL/GenBank/DDBJ databases">
        <title>Whole Genome Assembly of Lutzomyia longipalpis.</title>
        <authorList>
            <person name="Richards S."/>
            <person name="Qu C."/>
            <person name="Dillon R."/>
            <person name="Worley K."/>
            <person name="Scherer S."/>
            <person name="Batterton M."/>
            <person name="Taylor A."/>
            <person name="Hawes A."/>
            <person name="Hernandez B."/>
            <person name="Kovar C."/>
            <person name="Mandapat C."/>
            <person name="Pham C."/>
            <person name="Qu C."/>
            <person name="Jing C."/>
            <person name="Bess C."/>
            <person name="Bandaranaike D."/>
            <person name="Ngo D."/>
            <person name="Ongeri F."/>
            <person name="Arias F."/>
            <person name="Lara F."/>
            <person name="Weissenberger G."/>
            <person name="Kamau G."/>
            <person name="Han H."/>
            <person name="Shen H."/>
            <person name="Dinh H."/>
            <person name="Khalil I."/>
            <person name="Jones J."/>
            <person name="Shafer J."/>
            <person name="Jayaseelan J."/>
            <person name="Quiroz J."/>
            <person name="Blankenburg K."/>
            <person name="Nguyen L."/>
            <person name="Jackson L."/>
            <person name="Francisco L."/>
            <person name="Tang L.-Y."/>
            <person name="Pu L.-L."/>
            <person name="Perales L."/>
            <person name="Lorensuhewa L."/>
            <person name="Munidasa M."/>
            <person name="Coyle M."/>
            <person name="Taylor M."/>
            <person name="Puazo M."/>
            <person name="Firestine M."/>
            <person name="Scheel M."/>
            <person name="Javaid M."/>
            <person name="Wang M."/>
            <person name="Li M."/>
            <person name="Tabassum N."/>
            <person name="Saada N."/>
            <person name="Osuji N."/>
            <person name="Aqrawi P."/>
            <person name="Fu Q."/>
            <person name="Thornton R."/>
            <person name="Raj R."/>
            <person name="Goodspeed R."/>
            <person name="Mata R."/>
            <person name="Najjar R."/>
            <person name="Gubbala S."/>
            <person name="Lee S."/>
            <person name="Denson S."/>
            <person name="Patil S."/>
            <person name="Macmil S."/>
            <person name="Qi S."/>
            <person name="Matskevitch T."/>
            <person name="Palculict T."/>
            <person name="Mathew T."/>
            <person name="Vee V."/>
            <person name="Velamala V."/>
            <person name="Korchina V."/>
            <person name="Cai W."/>
            <person name="Liu W."/>
            <person name="Dai W."/>
            <person name="Zou X."/>
            <person name="Zhu Y."/>
            <person name="Zhang Y."/>
            <person name="Wu Y.-Q."/>
            <person name="Xin Y."/>
            <person name="Nazarath L."/>
            <person name="Kovar C."/>
            <person name="Han Y."/>
            <person name="Muzny D."/>
            <person name="Gibbs R."/>
        </authorList>
    </citation>
    <scope>NUCLEOTIDE SEQUENCE [LARGE SCALE GENOMIC DNA]</scope>
    <source>
        <strain evidence="4">Jacobina</strain>
    </source>
</reference>
<keyword evidence="4" id="KW-1185">Reference proteome</keyword>
<accession>A0A1B0CDU9</accession>
<proteinExistence type="predicted"/>
<dbReference type="AlphaFoldDB" id="A0A1B0CDU9"/>
<dbReference type="GO" id="GO:0016301">
    <property type="term" value="F:kinase activity"/>
    <property type="evidence" value="ECO:0007669"/>
    <property type="project" value="UniProtKB-KW"/>
</dbReference>
<dbReference type="EMBL" id="GITU01008339">
    <property type="protein sequence ID" value="MBC1177042.1"/>
    <property type="molecule type" value="Transcribed_RNA"/>
</dbReference>
<dbReference type="VEuPathDB" id="VectorBase:LLONM1_000635"/>
<feature type="region of interest" description="Disordered" evidence="1">
    <location>
        <begin position="38"/>
        <end position="105"/>
    </location>
</feature>
<feature type="compositionally biased region" description="Polar residues" evidence="1">
    <location>
        <begin position="84"/>
        <end position="105"/>
    </location>
</feature>
<organism evidence="3 4">
    <name type="scientific">Lutzomyia longipalpis</name>
    <name type="common">Sand fly</name>
    <dbReference type="NCBI Taxonomy" id="7200"/>
    <lineage>
        <taxon>Eukaryota</taxon>
        <taxon>Metazoa</taxon>
        <taxon>Ecdysozoa</taxon>
        <taxon>Arthropoda</taxon>
        <taxon>Hexapoda</taxon>
        <taxon>Insecta</taxon>
        <taxon>Pterygota</taxon>
        <taxon>Neoptera</taxon>
        <taxon>Endopterygota</taxon>
        <taxon>Diptera</taxon>
        <taxon>Nematocera</taxon>
        <taxon>Psychodoidea</taxon>
        <taxon>Psychodidae</taxon>
        <taxon>Lutzomyia</taxon>
        <taxon>Lutzomyia</taxon>
    </lineage>
</organism>
<dbReference type="Proteomes" id="UP000092461">
    <property type="component" value="Unassembled WGS sequence"/>
</dbReference>
<name>A0A1B0CDU9_LUTLO</name>
<evidence type="ECO:0000313" key="4">
    <source>
        <dbReference type="Proteomes" id="UP000092461"/>
    </source>
</evidence>
<keyword evidence="2" id="KW-0418">Kinase</keyword>
<reference evidence="2" key="2">
    <citation type="journal article" date="2020" name="BMC">
        <title>Leishmania infection induces a limited differential gene expression in the sand fly midgut.</title>
        <authorList>
            <person name="Coutinho-Abreu I.V."/>
            <person name="Serafim T.D."/>
            <person name="Meneses C."/>
            <person name="Kamhawi S."/>
            <person name="Oliveira F."/>
            <person name="Valenzuela J.G."/>
        </authorList>
    </citation>
    <scope>NUCLEOTIDE SEQUENCE</scope>
    <source>
        <strain evidence="2">Jacobina</strain>
        <tissue evidence="2">Midgut</tissue>
    </source>
</reference>
<evidence type="ECO:0000313" key="3">
    <source>
        <dbReference type="EnsemblMetazoa" id="LLOJ002519-PA"/>
    </source>
</evidence>
<evidence type="ECO:0000313" key="2">
    <source>
        <dbReference type="EMBL" id="MBC1177042.1"/>
    </source>
</evidence>
<sequence length="215" mass="24655">MIITHQIISTLSTLMAFTTFIGSTWGIRVDWNTNTGPIVPPTTTKRPVPQYPYRNPAPVWEDQSNDVPNPNPYVYVLPPPSRPRYNNNTYQQRSTERPQGTTQAPNYGTILSPHHNEISRDDQYVKPVAHLAVQYVPNVGFKYYAVIAYNPYVKQSKNIYDKPNGKYNAKLKKYKAYEEKAKFTPYLMYIPVPPPQQQQVPPYGFVSQKAQVSKS</sequence>
<protein>
    <submittedName>
        <fullName evidence="2">Putative serine/threonine-protein kinase pakg</fullName>
    </submittedName>
</protein>
<dbReference type="EMBL" id="AJWK01008265">
    <property type="status" value="NOT_ANNOTATED_CDS"/>
    <property type="molecule type" value="Genomic_DNA"/>
</dbReference>
<evidence type="ECO:0000256" key="1">
    <source>
        <dbReference type="SAM" id="MobiDB-lite"/>
    </source>
</evidence>
<reference evidence="3" key="3">
    <citation type="submission" date="2020-05" db="UniProtKB">
        <authorList>
            <consortium name="EnsemblMetazoa"/>
        </authorList>
    </citation>
    <scope>IDENTIFICATION</scope>
    <source>
        <strain evidence="3">Jacobina</strain>
    </source>
</reference>
<dbReference type="EnsemblMetazoa" id="LLOJ002519-RA">
    <property type="protein sequence ID" value="LLOJ002519-PA"/>
    <property type="gene ID" value="LLOJ002519"/>
</dbReference>
<dbReference type="VEuPathDB" id="VectorBase:LLOJ002519"/>